<name>A0A9Q0K395_9MAGN</name>
<dbReference type="AlphaFoldDB" id="A0A9Q0K395"/>
<proteinExistence type="predicted"/>
<reference evidence="1" key="1">
    <citation type="journal article" date="2023" name="Plant J.">
        <title>The genome of the king protea, Protea cynaroides.</title>
        <authorList>
            <person name="Chang J."/>
            <person name="Duong T.A."/>
            <person name="Schoeman C."/>
            <person name="Ma X."/>
            <person name="Roodt D."/>
            <person name="Barker N."/>
            <person name="Li Z."/>
            <person name="Van de Peer Y."/>
            <person name="Mizrachi E."/>
        </authorList>
    </citation>
    <scope>NUCLEOTIDE SEQUENCE</scope>
    <source>
        <tissue evidence="1">Young leaves</tissue>
    </source>
</reference>
<dbReference type="EMBL" id="JAMYWD010000009">
    <property type="protein sequence ID" value="KAJ4961516.1"/>
    <property type="molecule type" value="Genomic_DNA"/>
</dbReference>
<sequence>MTPADGNKQAPSGGAIGRSHRHGWFQLNLEIAIEARAKAALDFVYEQGGATSEGFMVGPLDFRPRVLFFPTVIDSRTSGKEKQHRLVGRESSVTVLFSLWIMAFSIGNLGSMDIGIQQGSVRGHINQVNSQMHQPGLGFDASKFSDVGIYRVGDHL</sequence>
<protein>
    <submittedName>
        <fullName evidence="1">Uncharacterized protein</fullName>
    </submittedName>
</protein>
<keyword evidence="2" id="KW-1185">Reference proteome</keyword>
<evidence type="ECO:0000313" key="2">
    <source>
        <dbReference type="Proteomes" id="UP001141806"/>
    </source>
</evidence>
<gene>
    <name evidence="1" type="ORF">NE237_021426</name>
</gene>
<dbReference type="Proteomes" id="UP001141806">
    <property type="component" value="Unassembled WGS sequence"/>
</dbReference>
<comment type="caution">
    <text evidence="1">The sequence shown here is derived from an EMBL/GenBank/DDBJ whole genome shotgun (WGS) entry which is preliminary data.</text>
</comment>
<evidence type="ECO:0000313" key="1">
    <source>
        <dbReference type="EMBL" id="KAJ4961516.1"/>
    </source>
</evidence>
<accession>A0A9Q0K395</accession>
<organism evidence="1 2">
    <name type="scientific">Protea cynaroides</name>
    <dbReference type="NCBI Taxonomy" id="273540"/>
    <lineage>
        <taxon>Eukaryota</taxon>
        <taxon>Viridiplantae</taxon>
        <taxon>Streptophyta</taxon>
        <taxon>Embryophyta</taxon>
        <taxon>Tracheophyta</taxon>
        <taxon>Spermatophyta</taxon>
        <taxon>Magnoliopsida</taxon>
        <taxon>Proteales</taxon>
        <taxon>Proteaceae</taxon>
        <taxon>Protea</taxon>
    </lineage>
</organism>